<evidence type="ECO:0000259" key="2">
    <source>
        <dbReference type="PROSITE" id="PS50172"/>
    </source>
</evidence>
<dbReference type="InterPro" id="IPR001357">
    <property type="entry name" value="BRCT_dom"/>
</dbReference>
<feature type="compositionally biased region" description="Low complexity" evidence="1">
    <location>
        <begin position="809"/>
        <end position="823"/>
    </location>
</feature>
<protein>
    <recommendedName>
        <fullName evidence="2">BRCT domain-containing protein</fullName>
    </recommendedName>
</protein>
<keyword evidence="4" id="KW-1185">Reference proteome</keyword>
<dbReference type="EMBL" id="HG689644">
    <property type="protein sequence ID" value="CDI74078.1"/>
    <property type="molecule type" value="Genomic_DNA"/>
</dbReference>
<feature type="compositionally biased region" description="Basic and acidic residues" evidence="1">
    <location>
        <begin position="215"/>
        <end position="227"/>
    </location>
</feature>
<reference evidence="3" key="2">
    <citation type="submission" date="2013-10" db="EMBL/GenBank/DDBJ databases">
        <authorList>
            <person name="Aslett M."/>
        </authorList>
    </citation>
    <scope>NUCLEOTIDE SEQUENCE [LARGE SCALE GENOMIC DNA]</scope>
    <source>
        <strain evidence="3">Houghton</strain>
    </source>
</reference>
<feature type="compositionally biased region" description="Basic residues" evidence="1">
    <location>
        <begin position="698"/>
        <end position="708"/>
    </location>
</feature>
<feature type="domain" description="BRCT" evidence="2">
    <location>
        <begin position="443"/>
        <end position="541"/>
    </location>
</feature>
<feature type="compositionally biased region" description="Basic and acidic residues" evidence="1">
    <location>
        <begin position="581"/>
        <end position="602"/>
    </location>
</feature>
<dbReference type="OrthoDB" id="2384350at2759"/>
<sequence>MRRNAETLLRRALADGAVTVAELEGFGQMEYAGVARILKLDSALNEAVVAVKLQEIGGAALLALEPKDFASALSLTQAQQAERLEAFLSALKEVAADPNGCAQRQQAVAAAADAAAADAAAADPAGTDASTTTKKKRRSDPEAAAAAVPAKRKAPAVPKGLHAPRVSGLKRPPPIVPVAEMTAASETAGVTEPAQHIAKPPVPQEGQGSNCAADSSKKGRQKGEKKQSKATRGRPRRELEVKDQPQMDQQKQQQEAGSTAKDKSHLRAKLMAWAASILGHKGRFDSVLTQQAAYRSKRALLSTTGFPEGAGMQNEVPALLRRLGTLDGVSAAFEWKPQYPEKITHLICSDELVNEVPALLRRLGTLDGVSAAFEWKPQYPEKITHLICSDELVRPTVKLYFALVNGAFILKEEFLQEARKHKAWPDPHQFQRPDFPSVEMREKSRWLLRSMSICIDGPYRPSGLSKQQLQALAVAAGGVLGDGASAAVRILEDAEALRRRQARGLWEVEGEARNQPIAISAQWLLDCIRLWQILPQDQHVLSVSSPPRNNSGGNKTEVAKKTRRNDAKTESNLSKKKKGKGREAQPDRAAEACDAVPHREVSKAQPGGIAALQITVEKPQGELNAPPDVGAAPKENAPNTAHPIHTQQEEGDIPEPNPAQPMAQQAQQEGTAVAKDAAQQTIKKRSTGKRIRSEEKKPHKNAPRRKKLPASSHVNKKQDETVLVDAVDAFPQRGSELAATAGDETRAGSSDAAPTSEPQSHLTEKPAEGTPGGDGNCSENDDGLAASPTVGDWEPPEESPPPEDRAEEAVATSAAVPAAEATTDSPQRDCPASTSKVAAAGDSLQLSGEHLDVAGLFEPDETDAAEYNFDIKDHCSLGQKFEDVHVNGPANTQREAVCESHLNENMPNNNGKETVEQL</sequence>
<reference evidence="3" key="1">
    <citation type="submission" date="2013-10" db="EMBL/GenBank/DDBJ databases">
        <title>Genomic analysis of the causative agents of coccidiosis in chickens.</title>
        <authorList>
            <person name="Reid A.J."/>
            <person name="Blake D."/>
            <person name="Billington K."/>
            <person name="Browne H."/>
            <person name="Dunn M."/>
            <person name="Hung S."/>
            <person name="Kawahara F."/>
            <person name="Miranda-Saavedra D."/>
            <person name="Mourier T."/>
            <person name="Nagra H."/>
            <person name="Otto T.D."/>
            <person name="Rawlings N."/>
            <person name="Sanchez A."/>
            <person name="Sanders M."/>
            <person name="Subramaniam C."/>
            <person name="Tay Y."/>
            <person name="Dear P."/>
            <person name="Doerig C."/>
            <person name="Gruber A."/>
            <person name="Parkinson J."/>
            <person name="Shirley M."/>
            <person name="Wan K.L."/>
            <person name="Berriman M."/>
            <person name="Tomley F."/>
            <person name="Pain A."/>
        </authorList>
    </citation>
    <scope>NUCLEOTIDE SEQUENCE [LARGE SCALE GENOMIC DNA]</scope>
    <source>
        <strain evidence="3">Houghton</strain>
    </source>
</reference>
<feature type="compositionally biased region" description="Low complexity" evidence="1">
    <location>
        <begin position="143"/>
        <end position="159"/>
    </location>
</feature>
<organism evidence="3 4">
    <name type="scientific">Eimeria praecox</name>
    <dbReference type="NCBI Taxonomy" id="51316"/>
    <lineage>
        <taxon>Eukaryota</taxon>
        <taxon>Sar</taxon>
        <taxon>Alveolata</taxon>
        <taxon>Apicomplexa</taxon>
        <taxon>Conoidasida</taxon>
        <taxon>Coccidia</taxon>
        <taxon>Eucoccidiorida</taxon>
        <taxon>Eimeriorina</taxon>
        <taxon>Eimeriidae</taxon>
        <taxon>Eimeria</taxon>
    </lineage>
</organism>
<gene>
    <name evidence="3" type="ORF">EPH_0001400</name>
</gene>
<evidence type="ECO:0000313" key="3">
    <source>
        <dbReference type="EMBL" id="CDI74078.1"/>
    </source>
</evidence>
<dbReference type="SUPFAM" id="SSF52113">
    <property type="entry name" value="BRCT domain"/>
    <property type="match status" value="1"/>
</dbReference>
<dbReference type="VEuPathDB" id="ToxoDB:EPH_0001400"/>
<feature type="region of interest" description="Disordered" evidence="1">
    <location>
        <begin position="542"/>
        <end position="607"/>
    </location>
</feature>
<dbReference type="AlphaFoldDB" id="U6G472"/>
<dbReference type="Gene3D" id="3.40.50.10190">
    <property type="entry name" value="BRCT domain"/>
    <property type="match status" value="1"/>
</dbReference>
<dbReference type="InterPro" id="IPR036420">
    <property type="entry name" value="BRCT_dom_sf"/>
</dbReference>
<feature type="region of interest" description="Disordered" evidence="1">
    <location>
        <begin position="621"/>
        <end position="843"/>
    </location>
</feature>
<evidence type="ECO:0000256" key="1">
    <source>
        <dbReference type="SAM" id="MobiDB-lite"/>
    </source>
</evidence>
<feature type="compositionally biased region" description="Basic and acidic residues" evidence="1">
    <location>
        <begin position="557"/>
        <end position="569"/>
    </location>
</feature>
<name>U6G472_9EIME</name>
<proteinExistence type="predicted"/>
<feature type="compositionally biased region" description="Basic and acidic residues" evidence="1">
    <location>
        <begin position="236"/>
        <end position="245"/>
    </location>
</feature>
<accession>U6G472</accession>
<feature type="compositionally biased region" description="Low complexity" evidence="1">
    <location>
        <begin position="119"/>
        <end position="132"/>
    </location>
</feature>
<dbReference type="Proteomes" id="UP000018201">
    <property type="component" value="Unassembled WGS sequence"/>
</dbReference>
<feature type="compositionally biased region" description="Polar residues" evidence="1">
    <location>
        <begin position="542"/>
        <end position="554"/>
    </location>
</feature>
<evidence type="ECO:0000313" key="4">
    <source>
        <dbReference type="Proteomes" id="UP000018201"/>
    </source>
</evidence>
<feature type="compositionally biased region" description="Polar residues" evidence="1">
    <location>
        <begin position="752"/>
        <end position="761"/>
    </location>
</feature>
<dbReference type="PROSITE" id="PS50172">
    <property type="entry name" value="BRCT"/>
    <property type="match status" value="1"/>
</dbReference>
<feature type="region of interest" description="Disordered" evidence="1">
    <location>
        <begin position="119"/>
        <end position="263"/>
    </location>
</feature>